<sequence>LAPTPDSAYNIEVGITRLPTRLSSSNTTSWLGNNAPSALLYGSLAEAFKFLKGPAEMLQLYEQSYQRAIQELMIEQKGRHRRDEYMHGELKIPGMQTQQKSTGG</sequence>
<gene>
    <name evidence="1" type="ORF">HX837_08175</name>
</gene>
<comment type="caution">
    <text evidence="1">The sequence shown here is derived from an EMBL/GenBank/DDBJ whole genome shotgun (WGS) entry which is preliminary data.</text>
</comment>
<name>A0A7K4MT76_9ARCH</name>
<dbReference type="EMBL" id="JACASV010000127">
    <property type="protein sequence ID" value="NWJ44156.1"/>
    <property type="molecule type" value="Genomic_DNA"/>
</dbReference>
<proteinExistence type="predicted"/>
<feature type="non-terminal residue" evidence="1">
    <location>
        <position position="1"/>
    </location>
</feature>
<dbReference type="Pfam" id="PF24175">
    <property type="entry name" value="SU10_adaptor"/>
    <property type="match status" value="1"/>
</dbReference>
<dbReference type="AlphaFoldDB" id="A0A7K4MT76"/>
<organism evidence="1 2">
    <name type="scientific">Marine Group I thaumarchaeote</name>
    <dbReference type="NCBI Taxonomy" id="2511932"/>
    <lineage>
        <taxon>Archaea</taxon>
        <taxon>Nitrososphaerota</taxon>
        <taxon>Marine Group I</taxon>
    </lineage>
</organism>
<evidence type="ECO:0000313" key="2">
    <source>
        <dbReference type="Proteomes" id="UP000523105"/>
    </source>
</evidence>
<evidence type="ECO:0000313" key="1">
    <source>
        <dbReference type="EMBL" id="NWJ44156.1"/>
    </source>
</evidence>
<accession>A0A7K4MT76</accession>
<dbReference type="Proteomes" id="UP000523105">
    <property type="component" value="Unassembled WGS sequence"/>
</dbReference>
<dbReference type="InterPro" id="IPR056209">
    <property type="entry name" value="SU10_adaptor"/>
</dbReference>
<reference evidence="1 2" key="1">
    <citation type="journal article" date="2019" name="Environ. Microbiol.">
        <title>Genomics insights into ecotype formation of ammonia-oxidizing archaea in the deep ocean.</title>
        <authorList>
            <person name="Wang Y."/>
            <person name="Huang J.M."/>
            <person name="Cui G.J."/>
            <person name="Nunoura T."/>
            <person name="Takaki Y."/>
            <person name="Li W.L."/>
            <person name="Li J."/>
            <person name="Gao Z.M."/>
            <person name="Takai K."/>
            <person name="Zhang A.Q."/>
            <person name="Stepanauskas R."/>
        </authorList>
    </citation>
    <scope>NUCLEOTIDE SEQUENCE [LARGE SCALE GENOMIC DNA]</scope>
    <source>
        <strain evidence="1 2">L15b</strain>
    </source>
</reference>
<protein>
    <submittedName>
        <fullName evidence="1">Uncharacterized protein</fullName>
    </submittedName>
</protein>